<dbReference type="Proteomes" id="UP000626109">
    <property type="component" value="Unassembled WGS sequence"/>
</dbReference>
<feature type="region of interest" description="Disordered" evidence="1">
    <location>
        <begin position="205"/>
        <end position="226"/>
    </location>
</feature>
<dbReference type="AlphaFoldDB" id="A0A813LTM1"/>
<reference evidence="2" key="1">
    <citation type="submission" date="2021-02" db="EMBL/GenBank/DDBJ databases">
        <authorList>
            <person name="Dougan E. K."/>
            <person name="Rhodes N."/>
            <person name="Thang M."/>
            <person name="Chan C."/>
        </authorList>
    </citation>
    <scope>NUCLEOTIDE SEQUENCE</scope>
</reference>
<dbReference type="Gene3D" id="3.90.176.10">
    <property type="entry name" value="Toxin ADP-ribosyltransferase, Chain A, domain 1"/>
    <property type="match status" value="1"/>
</dbReference>
<sequence length="955" mass="104407">MKAVNHVLYRMTGKTLKYFIPESPLRIGEDLMSAELRPADDMPMLRAVEDEEGVQTKAWNYLFEVIGVCGMVEPELSHPKWNGFKKALKASGLEYSALKLTIACNYNHGSFQSGDKQHVKCDALRAYLSSQPPEYYAEQAEQIAFDRCQSVDAAMAKASLEDWMETPLIKNRGRFVKNKSWFGMNSCFRSLIADWTIQEEKEDCDYEMRDDDDEEDGNKAEPDPKLTKSELYKMYSGRGPTKMFADFMGDRTLQLDAIIIVAISSPLEAEYSADLEAQRSGAAGLAEWAATRSSGSDHWWETAKQVVKMSQNKNLFSRLGLSPSSSTPLPLDIDIPWLKEEKDVLRKVQSFAIALASNVVWSEVMFWLNLPHAAAVLLNPNREKREQDMKRLKELITAVEKAERLAIQDPALRDCLEDLGWNAQPLAREIMAHCFQSGFDPHNEELRKIMWRLYTGSNTTKECLESTFAHLSDIAQRGSKSSKMSNWSKYLYATTSSYAEQGGMTPLLPEAADWLHVTGPCSLRFRQGLANIFNMTTTAMPTSHEQGKPLPMQPAQIQKKKWRASGPTAHQKSAAAGMYLLNDEPTQFANASMAWAGKAEAADELNAAAAASTVGNANGAPGKHAAFVKTAGMTPPELKQLLPKNGVLKSQFYIKHHPIGDGPGMQPTCQRKWGTADNPFAVDALHTVLLFVYARWNLLNPGRRAVSSLRPLGGSQLAEGKAFSLASAVALRLLLGAGSGSQRLSDRLAAGFTALCSSAPLGTGDEAILPLLTQLQLAVEALPSLRGAQFLGVSLRTPSGTLREALTGEVPGMAALHPGGLILWRGCPSVTSDPMLAKEAALAGEGVALVFKVRSSSARDVSEYSPSPDLKERLLPPRRCFRVAGLFALEDIILRRGMAASGGMGELLEAFEIPSVGSLGSAGALTWEDACTRRAVCVILDEEDVPQVASGASRV</sequence>
<feature type="compositionally biased region" description="Basic and acidic residues" evidence="1">
    <location>
        <begin position="217"/>
        <end position="226"/>
    </location>
</feature>
<protein>
    <submittedName>
        <fullName evidence="2">Uncharacterized protein</fullName>
    </submittedName>
</protein>
<proteinExistence type="predicted"/>
<gene>
    <name evidence="2" type="ORF">PGLA2088_LOCUS47469</name>
</gene>
<evidence type="ECO:0000313" key="2">
    <source>
        <dbReference type="EMBL" id="CAE8734745.1"/>
    </source>
</evidence>
<evidence type="ECO:0000256" key="1">
    <source>
        <dbReference type="SAM" id="MobiDB-lite"/>
    </source>
</evidence>
<comment type="caution">
    <text evidence="2">The sequence shown here is derived from an EMBL/GenBank/DDBJ whole genome shotgun (WGS) entry which is preliminary data.</text>
</comment>
<feature type="compositionally biased region" description="Acidic residues" evidence="1">
    <location>
        <begin position="205"/>
        <end position="216"/>
    </location>
</feature>
<dbReference type="EMBL" id="CAJNNW010036475">
    <property type="protein sequence ID" value="CAE8734745.1"/>
    <property type="molecule type" value="Genomic_DNA"/>
</dbReference>
<name>A0A813LTM1_POLGL</name>
<evidence type="ECO:0000313" key="3">
    <source>
        <dbReference type="Proteomes" id="UP000626109"/>
    </source>
</evidence>
<organism evidence="2 3">
    <name type="scientific">Polarella glacialis</name>
    <name type="common">Dinoflagellate</name>
    <dbReference type="NCBI Taxonomy" id="89957"/>
    <lineage>
        <taxon>Eukaryota</taxon>
        <taxon>Sar</taxon>
        <taxon>Alveolata</taxon>
        <taxon>Dinophyceae</taxon>
        <taxon>Suessiales</taxon>
        <taxon>Suessiaceae</taxon>
        <taxon>Polarella</taxon>
    </lineage>
</organism>
<accession>A0A813LTM1</accession>